<dbReference type="EMBL" id="JBEAFC010000008">
    <property type="protein sequence ID" value="KAL1544806.1"/>
    <property type="molecule type" value="Genomic_DNA"/>
</dbReference>
<protein>
    <recommendedName>
        <fullName evidence="1">DUF8040 domain-containing protein</fullName>
    </recommendedName>
</protein>
<comment type="caution">
    <text evidence="2">The sequence shown here is derived from an EMBL/GenBank/DDBJ whole genome shotgun (WGS) entry which is preliminary data.</text>
</comment>
<dbReference type="Proteomes" id="UP001567538">
    <property type="component" value="Unassembled WGS sequence"/>
</dbReference>
<sequence>MRTPTTNYTRSKRIIVEYARKYNILNKIPAQLEHLDRLMNLTDTNCLSNLLMNRNCFDKLCGILVDRTGLRHGMYLGVEEQVSIFLGVLAHHKKKWIVGFNFVRFGVTVSYYVNKVLGALLSLHTVLIPKPTPVPDDRVDHHWKWFKRCLEALDGTHFNVLVSNADKPRFKVQQGCCYLCNNGYANSNDFLTPYKGVRYNLREW</sequence>
<name>A0ABD1GL09_SALDI</name>
<proteinExistence type="predicted"/>
<evidence type="ECO:0000313" key="2">
    <source>
        <dbReference type="EMBL" id="KAL1544806.1"/>
    </source>
</evidence>
<organism evidence="2 3">
    <name type="scientific">Salvia divinorum</name>
    <name type="common">Maria pastora</name>
    <name type="synonym">Diviner's sage</name>
    <dbReference type="NCBI Taxonomy" id="28513"/>
    <lineage>
        <taxon>Eukaryota</taxon>
        <taxon>Viridiplantae</taxon>
        <taxon>Streptophyta</taxon>
        <taxon>Embryophyta</taxon>
        <taxon>Tracheophyta</taxon>
        <taxon>Spermatophyta</taxon>
        <taxon>Magnoliopsida</taxon>
        <taxon>eudicotyledons</taxon>
        <taxon>Gunneridae</taxon>
        <taxon>Pentapetalae</taxon>
        <taxon>asterids</taxon>
        <taxon>lamiids</taxon>
        <taxon>Lamiales</taxon>
        <taxon>Lamiaceae</taxon>
        <taxon>Nepetoideae</taxon>
        <taxon>Mentheae</taxon>
        <taxon>Salviinae</taxon>
        <taxon>Salvia</taxon>
        <taxon>Salvia subgen. Calosphace</taxon>
    </lineage>
</organism>
<dbReference type="InterPro" id="IPR058353">
    <property type="entry name" value="DUF8040"/>
</dbReference>
<dbReference type="AlphaFoldDB" id="A0ABD1GL09"/>
<gene>
    <name evidence="2" type="ORF">AAHA92_21610</name>
</gene>
<reference evidence="2 3" key="1">
    <citation type="submission" date="2024-06" db="EMBL/GenBank/DDBJ databases">
        <title>A chromosome level genome sequence of Diviner's sage (Salvia divinorum).</title>
        <authorList>
            <person name="Ford S.A."/>
            <person name="Ro D.-K."/>
            <person name="Ness R.W."/>
            <person name="Phillips M.A."/>
        </authorList>
    </citation>
    <scope>NUCLEOTIDE SEQUENCE [LARGE SCALE GENOMIC DNA]</scope>
    <source>
        <strain evidence="2">SAF-2024a</strain>
        <tissue evidence="2">Leaf</tissue>
    </source>
</reference>
<dbReference type="PANTHER" id="PTHR22930:SF281">
    <property type="entry name" value="NUCLEASE"/>
    <property type="match status" value="1"/>
</dbReference>
<evidence type="ECO:0000259" key="1">
    <source>
        <dbReference type="Pfam" id="PF26138"/>
    </source>
</evidence>
<accession>A0ABD1GL09</accession>
<keyword evidence="3" id="KW-1185">Reference proteome</keyword>
<evidence type="ECO:0000313" key="3">
    <source>
        <dbReference type="Proteomes" id="UP001567538"/>
    </source>
</evidence>
<dbReference type="InterPro" id="IPR045249">
    <property type="entry name" value="HARBI1-like"/>
</dbReference>
<dbReference type="Pfam" id="PF26138">
    <property type="entry name" value="DUF8040"/>
    <property type="match status" value="1"/>
</dbReference>
<feature type="domain" description="DUF8040" evidence="1">
    <location>
        <begin position="35"/>
        <end position="121"/>
    </location>
</feature>
<dbReference type="PANTHER" id="PTHR22930">
    <property type="match status" value="1"/>
</dbReference>